<sequence length="70" mass="8325">MILNAVYEKMLTNGVTQEIIDRFMRISPIAWTHTLFTGRYNFKRNNGKIDVEAMARILESHLKQHFERDN</sequence>
<name>A0A8I0U877_MORMO</name>
<evidence type="ECO:0000313" key="2">
    <source>
        <dbReference type="Proteomes" id="UP000650477"/>
    </source>
</evidence>
<reference evidence="1" key="1">
    <citation type="submission" date="2017-12" db="EMBL/GenBank/DDBJ databases">
        <title>Genome sequencing and analysis.</title>
        <authorList>
            <person name="Huang Y.-T."/>
        </authorList>
    </citation>
    <scope>NUCLEOTIDE SEQUENCE</scope>
    <source>
        <strain evidence="1">VGH116</strain>
    </source>
</reference>
<organism evidence="1 2">
    <name type="scientific">Morganella morganii</name>
    <name type="common">Proteus morganii</name>
    <dbReference type="NCBI Taxonomy" id="582"/>
    <lineage>
        <taxon>Bacteria</taxon>
        <taxon>Pseudomonadati</taxon>
        <taxon>Pseudomonadota</taxon>
        <taxon>Gammaproteobacteria</taxon>
        <taxon>Enterobacterales</taxon>
        <taxon>Morganellaceae</taxon>
        <taxon>Morganella</taxon>
    </lineage>
</organism>
<comment type="caution">
    <text evidence="1">The sequence shown here is derived from an EMBL/GenBank/DDBJ whole genome shotgun (WGS) entry which is preliminary data.</text>
</comment>
<dbReference type="Proteomes" id="UP000650477">
    <property type="component" value="Unassembled WGS sequence"/>
</dbReference>
<dbReference type="EMBL" id="PKLF01000071">
    <property type="protein sequence ID" value="MBE8614859.1"/>
    <property type="molecule type" value="Genomic_DNA"/>
</dbReference>
<gene>
    <name evidence="1" type="ORF">CYG68_21320</name>
</gene>
<evidence type="ECO:0000313" key="1">
    <source>
        <dbReference type="EMBL" id="MBE8614859.1"/>
    </source>
</evidence>
<proteinExistence type="predicted"/>
<dbReference type="AlphaFoldDB" id="A0A8I0U877"/>
<accession>A0A8I0U877</accession>
<protein>
    <submittedName>
        <fullName evidence="1">Uncharacterized protein</fullName>
    </submittedName>
</protein>